<sequence length="379" mass="40994">MSTPPRSVDTLVIGGGLNGVGVAYYLAREGVTDVLVVEAEDHGSGATGGSMGNIRQQGFGHPLEIECSRRGLAFWKNVEELLGYPCLFHEDGYLLLTGDESTASILRQQADLQISMGMPDVQLLEPDEIAELVPFIDPEGLICGSWTPKDGHVMPMDGLSAFIGAGRELGVKIQKRWPVTRLERKADGWHAYGPDEIVAQRVVAVAGWGNRELLQPFGVDLDIYKATHRAVLTEPAFVGTRIPTVIDVDTGMAVEREGETLMLAMLGRNPAARNHNHLVELFVEAAAERAPGLADLKIVHELTAYPALGGDGHPYVGQVEEGLWALAFAGHGAMHGPPVAEALAKSIVDRPDPTLDLSPWDVRRTPGERTVLWRRNATS</sequence>
<dbReference type="SUPFAM" id="SSF51905">
    <property type="entry name" value="FAD/NAD(P)-binding domain"/>
    <property type="match status" value="1"/>
</dbReference>
<evidence type="ECO:0000313" key="3">
    <source>
        <dbReference type="EMBL" id="MFC0530275.1"/>
    </source>
</evidence>
<dbReference type="Proteomes" id="UP001589867">
    <property type="component" value="Unassembled WGS sequence"/>
</dbReference>
<proteinExistence type="predicted"/>
<dbReference type="RefSeq" id="WP_377253434.1">
    <property type="nucleotide sequence ID" value="NZ_JBHLUH010000042.1"/>
</dbReference>
<evidence type="ECO:0000259" key="2">
    <source>
        <dbReference type="Pfam" id="PF01266"/>
    </source>
</evidence>
<dbReference type="EC" id="1.-.-.-" evidence="3"/>
<dbReference type="EMBL" id="JBHLUH010000042">
    <property type="protein sequence ID" value="MFC0530275.1"/>
    <property type="molecule type" value="Genomic_DNA"/>
</dbReference>
<dbReference type="PANTHER" id="PTHR13847:SF287">
    <property type="entry name" value="FAD-DEPENDENT OXIDOREDUCTASE DOMAIN-CONTAINING PROTEIN 1"/>
    <property type="match status" value="1"/>
</dbReference>
<evidence type="ECO:0000256" key="1">
    <source>
        <dbReference type="ARBA" id="ARBA00023002"/>
    </source>
</evidence>
<accession>A0ABV6M6F4</accession>
<evidence type="ECO:0000313" key="4">
    <source>
        <dbReference type="Proteomes" id="UP001589867"/>
    </source>
</evidence>
<reference evidence="3 4" key="1">
    <citation type="submission" date="2024-09" db="EMBL/GenBank/DDBJ databases">
        <authorList>
            <person name="Sun Q."/>
            <person name="Mori K."/>
        </authorList>
    </citation>
    <scope>NUCLEOTIDE SEQUENCE [LARGE SCALE GENOMIC DNA]</scope>
    <source>
        <strain evidence="3 4">TBRC 3947</strain>
    </source>
</reference>
<organism evidence="3 4">
    <name type="scientific">Phytohabitans kaempferiae</name>
    <dbReference type="NCBI Taxonomy" id="1620943"/>
    <lineage>
        <taxon>Bacteria</taxon>
        <taxon>Bacillati</taxon>
        <taxon>Actinomycetota</taxon>
        <taxon>Actinomycetes</taxon>
        <taxon>Micromonosporales</taxon>
        <taxon>Micromonosporaceae</taxon>
    </lineage>
</organism>
<keyword evidence="4" id="KW-1185">Reference proteome</keyword>
<gene>
    <name evidence="3" type="ORF">ACFFIA_21660</name>
</gene>
<dbReference type="Gene3D" id="3.50.50.60">
    <property type="entry name" value="FAD/NAD(P)-binding domain"/>
    <property type="match status" value="1"/>
</dbReference>
<dbReference type="PANTHER" id="PTHR13847">
    <property type="entry name" value="SARCOSINE DEHYDROGENASE-RELATED"/>
    <property type="match status" value="1"/>
</dbReference>
<dbReference type="GO" id="GO:0016491">
    <property type="term" value="F:oxidoreductase activity"/>
    <property type="evidence" value="ECO:0007669"/>
    <property type="project" value="UniProtKB-KW"/>
</dbReference>
<dbReference type="InterPro" id="IPR006076">
    <property type="entry name" value="FAD-dep_OxRdtase"/>
</dbReference>
<comment type="caution">
    <text evidence="3">The sequence shown here is derived from an EMBL/GenBank/DDBJ whole genome shotgun (WGS) entry which is preliminary data.</text>
</comment>
<name>A0ABV6M6F4_9ACTN</name>
<dbReference type="InterPro" id="IPR036188">
    <property type="entry name" value="FAD/NAD-bd_sf"/>
</dbReference>
<feature type="domain" description="FAD dependent oxidoreductase" evidence="2">
    <location>
        <begin position="9"/>
        <end position="345"/>
    </location>
</feature>
<protein>
    <submittedName>
        <fullName evidence="3">NAD(P)/FAD-dependent oxidoreductase</fullName>
        <ecNumber evidence="3">1.-.-.-</ecNumber>
    </submittedName>
</protein>
<dbReference type="Gene3D" id="3.30.9.10">
    <property type="entry name" value="D-Amino Acid Oxidase, subunit A, domain 2"/>
    <property type="match status" value="1"/>
</dbReference>
<dbReference type="Pfam" id="PF01266">
    <property type="entry name" value="DAO"/>
    <property type="match status" value="1"/>
</dbReference>
<keyword evidence="1 3" id="KW-0560">Oxidoreductase</keyword>